<protein>
    <submittedName>
        <fullName evidence="2">Uncharacterized protein</fullName>
    </submittedName>
</protein>
<feature type="transmembrane region" description="Helical" evidence="1">
    <location>
        <begin position="99"/>
        <end position="116"/>
    </location>
</feature>
<feature type="transmembrane region" description="Helical" evidence="1">
    <location>
        <begin position="122"/>
        <end position="147"/>
    </location>
</feature>
<organism evidence="2 3">
    <name type="scientific">Agrococcus baldri</name>
    <dbReference type="NCBI Taxonomy" id="153730"/>
    <lineage>
        <taxon>Bacteria</taxon>
        <taxon>Bacillati</taxon>
        <taxon>Actinomycetota</taxon>
        <taxon>Actinomycetes</taxon>
        <taxon>Micrococcales</taxon>
        <taxon>Microbacteriaceae</taxon>
        <taxon>Agrococcus</taxon>
    </lineage>
</organism>
<sequence>MSSLPARAIAPLRPLPAPADPVALERLQADRRRSALGWLAGGVAAAHLAGLALPWASASGARVLPGGIALALIVLVGLGMLLAGCAQLVLLVRAQPRRLGSALGVGALVALGLLLAPAAGLLAIVFGLAHLLAPVAAAALGIVLLSFDPSMRAGMPRPRLGTALGATAALLAIAVGVLDALVLLPMTLMPGMPLSELYAGLAAANEDGGVWVPLAWAGLWVVGIALLALGLLRNRRDQREAAGMLLAAAFFALLAVPMTQFSIGMGVADTFMTGGGLSAAFPALMLAAALAVVLGTGLLIGAARR</sequence>
<feature type="transmembrane region" description="Helical" evidence="1">
    <location>
        <begin position="168"/>
        <end position="190"/>
    </location>
</feature>
<feature type="transmembrane region" description="Helical" evidence="1">
    <location>
        <begin position="68"/>
        <end position="92"/>
    </location>
</feature>
<proteinExistence type="predicted"/>
<reference evidence="2 3" key="1">
    <citation type="submission" date="2016-10" db="EMBL/GenBank/DDBJ databases">
        <authorList>
            <person name="Varghese N."/>
            <person name="Submissions S."/>
        </authorList>
    </citation>
    <scope>NUCLEOTIDE SEQUENCE [LARGE SCALE GENOMIC DNA]</scope>
    <source>
        <strain evidence="2 3">IAM 15147</strain>
    </source>
</reference>
<dbReference type="AlphaFoldDB" id="A0AA94HM81"/>
<dbReference type="RefSeq" id="WP_092917125.1">
    <property type="nucleotide sequence ID" value="NZ_FOZN01000002.1"/>
</dbReference>
<name>A0AA94HM81_9MICO</name>
<dbReference type="Proteomes" id="UP000198506">
    <property type="component" value="Unassembled WGS sequence"/>
</dbReference>
<keyword evidence="3" id="KW-1185">Reference proteome</keyword>
<feature type="transmembrane region" description="Helical" evidence="1">
    <location>
        <begin position="279"/>
        <end position="303"/>
    </location>
</feature>
<dbReference type="InterPro" id="IPR006311">
    <property type="entry name" value="TAT_signal"/>
</dbReference>
<evidence type="ECO:0000313" key="2">
    <source>
        <dbReference type="EMBL" id="SFS10092.1"/>
    </source>
</evidence>
<keyword evidence="1" id="KW-0812">Transmembrane</keyword>
<evidence type="ECO:0000313" key="3">
    <source>
        <dbReference type="Proteomes" id="UP000198506"/>
    </source>
</evidence>
<feature type="transmembrane region" description="Helical" evidence="1">
    <location>
        <begin position="210"/>
        <end position="232"/>
    </location>
</feature>
<comment type="caution">
    <text evidence="2">The sequence shown here is derived from an EMBL/GenBank/DDBJ whole genome shotgun (WGS) entry which is preliminary data.</text>
</comment>
<keyword evidence="1" id="KW-1133">Transmembrane helix</keyword>
<gene>
    <name evidence="2" type="ORF">SAMN04487783_1357</name>
</gene>
<feature type="transmembrane region" description="Helical" evidence="1">
    <location>
        <begin position="35"/>
        <end position="56"/>
    </location>
</feature>
<dbReference type="EMBL" id="FOZN01000002">
    <property type="protein sequence ID" value="SFS10092.1"/>
    <property type="molecule type" value="Genomic_DNA"/>
</dbReference>
<feature type="transmembrane region" description="Helical" evidence="1">
    <location>
        <begin position="244"/>
        <end position="267"/>
    </location>
</feature>
<evidence type="ECO:0000256" key="1">
    <source>
        <dbReference type="SAM" id="Phobius"/>
    </source>
</evidence>
<keyword evidence="1" id="KW-0472">Membrane</keyword>
<dbReference type="PROSITE" id="PS51318">
    <property type="entry name" value="TAT"/>
    <property type="match status" value="1"/>
</dbReference>
<accession>A0AA94HM81</accession>